<reference evidence="1" key="1">
    <citation type="submission" date="2020-03" db="EMBL/GenBank/DDBJ databases">
        <title>The deep terrestrial virosphere.</title>
        <authorList>
            <person name="Holmfeldt K."/>
            <person name="Nilsson E."/>
            <person name="Simone D."/>
            <person name="Lopez-Fernandez M."/>
            <person name="Wu X."/>
            <person name="de Brujin I."/>
            <person name="Lundin D."/>
            <person name="Andersson A."/>
            <person name="Bertilsson S."/>
            <person name="Dopson M."/>
        </authorList>
    </citation>
    <scope>NUCLEOTIDE SEQUENCE</scope>
    <source>
        <strain evidence="2">MM415A03221</strain>
        <strain evidence="1">MM415B01796</strain>
    </source>
</reference>
<protein>
    <submittedName>
        <fullName evidence="1">Uncharacterized protein</fullName>
    </submittedName>
</protein>
<gene>
    <name evidence="2" type="ORF">MM415A03221_0009</name>
    <name evidence="1" type="ORF">MM415B01796_0005</name>
</gene>
<dbReference type="EMBL" id="MT141237">
    <property type="protein sequence ID" value="QJA56749.1"/>
    <property type="molecule type" value="Genomic_DNA"/>
</dbReference>
<sequence>MPYLSNDELLTFIADENGDDKCGRCRFWTPHEAPSWREVLKHKYPRYAGGCHRRAPIIVEMEGGAEDCALWPGTDWNDWCGEFENDYASFFPPKNNKK</sequence>
<evidence type="ECO:0000313" key="2">
    <source>
        <dbReference type="EMBL" id="QJA71388.1"/>
    </source>
</evidence>
<evidence type="ECO:0000313" key="1">
    <source>
        <dbReference type="EMBL" id="QJA56749.1"/>
    </source>
</evidence>
<dbReference type="AlphaFoldDB" id="A0A6M3IH47"/>
<name>A0A6M3IH47_9ZZZZ</name>
<accession>A0A6M3IH47</accession>
<proteinExistence type="predicted"/>
<organism evidence="1">
    <name type="scientific">viral metagenome</name>
    <dbReference type="NCBI Taxonomy" id="1070528"/>
    <lineage>
        <taxon>unclassified sequences</taxon>
        <taxon>metagenomes</taxon>
        <taxon>organismal metagenomes</taxon>
    </lineage>
</organism>
<dbReference type="EMBL" id="MT141869">
    <property type="protein sequence ID" value="QJA71388.1"/>
    <property type="molecule type" value="Genomic_DNA"/>
</dbReference>